<evidence type="ECO:0000313" key="1">
    <source>
        <dbReference type="EMBL" id="GGM44060.1"/>
    </source>
</evidence>
<organism evidence="1 2">
    <name type="scientific">Longimycelium tulufanense</name>
    <dbReference type="NCBI Taxonomy" id="907463"/>
    <lineage>
        <taxon>Bacteria</taxon>
        <taxon>Bacillati</taxon>
        <taxon>Actinomycetota</taxon>
        <taxon>Actinomycetes</taxon>
        <taxon>Pseudonocardiales</taxon>
        <taxon>Pseudonocardiaceae</taxon>
        <taxon>Longimycelium</taxon>
    </lineage>
</organism>
<proteinExistence type="predicted"/>
<keyword evidence="2" id="KW-1185">Reference proteome</keyword>
<dbReference type="InterPro" id="IPR040871">
    <property type="entry name" value="HopA1"/>
</dbReference>
<comment type="caution">
    <text evidence="1">The sequence shown here is derived from an EMBL/GenBank/DDBJ whole genome shotgun (WGS) entry which is preliminary data.</text>
</comment>
<dbReference type="Pfam" id="PF17914">
    <property type="entry name" value="HopA1"/>
    <property type="match status" value="1"/>
</dbReference>
<dbReference type="Proteomes" id="UP000637578">
    <property type="component" value="Unassembled WGS sequence"/>
</dbReference>
<evidence type="ECO:0000313" key="2">
    <source>
        <dbReference type="Proteomes" id="UP000637578"/>
    </source>
</evidence>
<reference evidence="1" key="2">
    <citation type="submission" date="2020-09" db="EMBL/GenBank/DDBJ databases">
        <authorList>
            <person name="Sun Q."/>
            <person name="Zhou Y."/>
        </authorList>
    </citation>
    <scope>NUCLEOTIDE SEQUENCE</scope>
    <source>
        <strain evidence="1">CGMCC 4.5737</strain>
    </source>
</reference>
<dbReference type="AlphaFoldDB" id="A0A8J3C6U5"/>
<reference evidence="1" key="1">
    <citation type="journal article" date="2014" name="Int. J. Syst. Evol. Microbiol.">
        <title>Complete genome sequence of Corynebacterium casei LMG S-19264T (=DSM 44701T), isolated from a smear-ripened cheese.</title>
        <authorList>
            <consortium name="US DOE Joint Genome Institute (JGI-PGF)"/>
            <person name="Walter F."/>
            <person name="Albersmeier A."/>
            <person name="Kalinowski J."/>
            <person name="Ruckert C."/>
        </authorList>
    </citation>
    <scope>NUCLEOTIDE SEQUENCE</scope>
    <source>
        <strain evidence="1">CGMCC 4.5737</strain>
    </source>
</reference>
<name>A0A8J3C6U5_9PSEU</name>
<gene>
    <name evidence="1" type="ORF">GCM10012275_13850</name>
</gene>
<sequence>MAAVEVGSAGHRARVGEVDVVAAHPRELRRRLSEALYEILHTGQSTQDGPPPRVAREPELEERFLAAMPHARTRVVAPLVSLPDDDGGTPVVEVDGVRVRVPVDRLAGDIPRDAGQLADVELGAARPTLSPGFFLARGSRGSIGLGPILRIYVHLKDPDTAVEAWAVALRALEMSEVRYQAKVLSSPVSYPRRDGLVIYLPAGEQHIVHDVTSALGEVDGLGAETSCFAERMAPGIAIAWEPADERPGMGGLSFGQHRAAAIAEGLLSHAQNPEDATREVAIATAMVRAGIDPANPSRNVPQHTTEN</sequence>
<protein>
    <submittedName>
        <fullName evidence="1">Uncharacterized protein</fullName>
    </submittedName>
</protein>
<dbReference type="EMBL" id="BMMK01000004">
    <property type="protein sequence ID" value="GGM44060.1"/>
    <property type="molecule type" value="Genomic_DNA"/>
</dbReference>
<accession>A0A8J3C6U5</accession>